<evidence type="ECO:0000256" key="1">
    <source>
        <dbReference type="SAM" id="MobiDB-lite"/>
    </source>
</evidence>
<feature type="compositionally biased region" description="Polar residues" evidence="1">
    <location>
        <begin position="399"/>
        <end position="415"/>
    </location>
</feature>
<gene>
    <name evidence="2" type="ORF">R1sor_023014</name>
</gene>
<sequence length="452" mass="51516">MEHKKVYRLQDSFCGGKIMKGIIYKKALAPWKDIKRSKKHGGLGFKDVWRQSVALFAKHMGGFMTNQANAQWHKLLQAFIEFQRGKRCNNTVRIALQPQETLLLKRKIYPGKSYLAKALISAWENTTTGLHWSPMGVNLPSHLTLRDLTVLIMREDGMPNEDIKLIMADLRRKGVTTLGQLWAKREKLMASEQTQLSSLTSELLRKVNTSTGPERGRINSTSGWYWNVNQPVKNFQRTAKELYHVTDPDPIWTTDLNRKWRLRDDTNTWKRRCQSIWNSHIPPKDATFLWRIFRQGLYTADRAEKFGFGAGECPALDKSILKWRDNKGSDKLLSIVKQLLDKVPEEKFTTLHKWMTDEIQNSNRANAGPASPPSSVAASNSREDENDTSESVEEFIADSSRTPQSHNRQSVPDTASSDEEHDRLGQALTPHDQEEGVPLGSHDKGDRIAGTN</sequence>
<name>A0ABD3GLH3_9MARC</name>
<feature type="compositionally biased region" description="Low complexity" evidence="1">
    <location>
        <begin position="362"/>
        <end position="380"/>
    </location>
</feature>
<organism evidence="2 3">
    <name type="scientific">Riccia sorocarpa</name>
    <dbReference type="NCBI Taxonomy" id="122646"/>
    <lineage>
        <taxon>Eukaryota</taxon>
        <taxon>Viridiplantae</taxon>
        <taxon>Streptophyta</taxon>
        <taxon>Embryophyta</taxon>
        <taxon>Marchantiophyta</taxon>
        <taxon>Marchantiopsida</taxon>
        <taxon>Marchantiidae</taxon>
        <taxon>Marchantiales</taxon>
        <taxon>Ricciaceae</taxon>
        <taxon>Riccia</taxon>
    </lineage>
</organism>
<dbReference type="Proteomes" id="UP001633002">
    <property type="component" value="Unassembled WGS sequence"/>
</dbReference>
<evidence type="ECO:0000313" key="2">
    <source>
        <dbReference type="EMBL" id="KAL3680058.1"/>
    </source>
</evidence>
<protein>
    <submittedName>
        <fullName evidence="2">Uncharacterized protein</fullName>
    </submittedName>
</protein>
<feature type="compositionally biased region" description="Basic and acidic residues" evidence="1">
    <location>
        <begin position="441"/>
        <end position="452"/>
    </location>
</feature>
<proteinExistence type="predicted"/>
<dbReference type="AlphaFoldDB" id="A0ABD3GLH3"/>
<comment type="caution">
    <text evidence="2">The sequence shown here is derived from an EMBL/GenBank/DDBJ whole genome shotgun (WGS) entry which is preliminary data.</text>
</comment>
<evidence type="ECO:0000313" key="3">
    <source>
        <dbReference type="Proteomes" id="UP001633002"/>
    </source>
</evidence>
<dbReference type="EMBL" id="JBJQOH010000007">
    <property type="protein sequence ID" value="KAL3680058.1"/>
    <property type="molecule type" value="Genomic_DNA"/>
</dbReference>
<feature type="region of interest" description="Disordered" evidence="1">
    <location>
        <begin position="362"/>
        <end position="452"/>
    </location>
</feature>
<accession>A0ABD3GLH3</accession>
<feature type="compositionally biased region" description="Acidic residues" evidence="1">
    <location>
        <begin position="384"/>
        <end position="396"/>
    </location>
</feature>
<reference evidence="2 3" key="1">
    <citation type="submission" date="2024-09" db="EMBL/GenBank/DDBJ databases">
        <title>Chromosome-scale assembly of Riccia sorocarpa.</title>
        <authorList>
            <person name="Paukszto L."/>
        </authorList>
    </citation>
    <scope>NUCLEOTIDE SEQUENCE [LARGE SCALE GENOMIC DNA]</scope>
    <source>
        <strain evidence="2">LP-2024</strain>
        <tissue evidence="2">Aerial parts of the thallus</tissue>
    </source>
</reference>
<keyword evidence="3" id="KW-1185">Reference proteome</keyword>